<evidence type="ECO:0000259" key="1">
    <source>
        <dbReference type="Pfam" id="PF05685"/>
    </source>
</evidence>
<keyword evidence="2" id="KW-0378">Hydrolase</keyword>
<dbReference type="Proteomes" id="UP000318453">
    <property type="component" value="Chromosome"/>
</dbReference>
<accession>A0A5B8NII6</accession>
<dbReference type="GO" id="GO:0004519">
    <property type="term" value="F:endonuclease activity"/>
    <property type="evidence" value="ECO:0007669"/>
    <property type="project" value="UniProtKB-KW"/>
</dbReference>
<keyword evidence="2" id="KW-0540">Nuclease</keyword>
<dbReference type="KEGG" id="enn:FRE64_01705"/>
<dbReference type="Pfam" id="PF05685">
    <property type="entry name" value="Uma2"/>
    <property type="match status" value="1"/>
</dbReference>
<organism evidence="2 3">
    <name type="scientific">Euhalothece natronophila Z-M001</name>
    <dbReference type="NCBI Taxonomy" id="522448"/>
    <lineage>
        <taxon>Bacteria</taxon>
        <taxon>Bacillati</taxon>
        <taxon>Cyanobacteriota</taxon>
        <taxon>Cyanophyceae</taxon>
        <taxon>Oscillatoriophycideae</taxon>
        <taxon>Chroococcales</taxon>
        <taxon>Halothecacae</taxon>
        <taxon>Halothece cluster</taxon>
        <taxon>Euhalothece</taxon>
    </lineage>
</organism>
<dbReference type="SUPFAM" id="SSF52980">
    <property type="entry name" value="Restriction endonuclease-like"/>
    <property type="match status" value="1"/>
</dbReference>
<dbReference type="PANTHER" id="PTHR35400">
    <property type="entry name" value="SLR1083 PROTEIN"/>
    <property type="match status" value="1"/>
</dbReference>
<proteinExistence type="predicted"/>
<keyword evidence="2" id="KW-0255">Endonuclease</keyword>
<dbReference type="EMBL" id="CP042326">
    <property type="protein sequence ID" value="QDZ38768.1"/>
    <property type="molecule type" value="Genomic_DNA"/>
</dbReference>
<keyword evidence="3" id="KW-1185">Reference proteome</keyword>
<dbReference type="AlphaFoldDB" id="A0A5B8NII6"/>
<dbReference type="CDD" id="cd06260">
    <property type="entry name" value="DUF820-like"/>
    <property type="match status" value="1"/>
</dbReference>
<dbReference type="RefSeq" id="WP_146294379.1">
    <property type="nucleotide sequence ID" value="NZ_CP042326.1"/>
</dbReference>
<evidence type="ECO:0000313" key="2">
    <source>
        <dbReference type="EMBL" id="QDZ38768.1"/>
    </source>
</evidence>
<dbReference type="InterPro" id="IPR011335">
    <property type="entry name" value="Restrct_endonuc-II-like"/>
</dbReference>
<name>A0A5B8NII6_9CHRO</name>
<sequence>MSRLSTMQLPAETWIPASWDEYLQMLDDLVDEKAKTYYNKGHLRIEMSPIGNDHASDHSILIYAINLFAAIKEIDLNGKDNCTYRRVGVREVQPDVSFYIGETADSVPWGTGIVDLDQYPPPNLVIEVANTSLEDDKGNKRLLYEELGVDEYWIVDVSNVELLAFTIENQGSRRIRQSQVLPGLEISLLEQAFQRTRIMNHGKVSAWLLTQFRNRE</sequence>
<feature type="domain" description="Putative restriction endonuclease" evidence="1">
    <location>
        <begin position="19"/>
        <end position="194"/>
    </location>
</feature>
<dbReference type="PANTHER" id="PTHR35400:SF1">
    <property type="entry name" value="SLR1083 PROTEIN"/>
    <property type="match status" value="1"/>
</dbReference>
<dbReference type="InterPro" id="IPR012296">
    <property type="entry name" value="Nuclease_put_TT1808"/>
</dbReference>
<dbReference type="OrthoDB" id="459822at2"/>
<reference evidence="2" key="1">
    <citation type="submission" date="2019-08" db="EMBL/GenBank/DDBJ databases">
        <title>Carotenoids and Carotenoid Binding Proteins in the Halophilic Cyanobacterium Euhalothece sp. ZM00.</title>
        <authorList>
            <person name="Cho S.M."/>
            <person name="Song J.Y."/>
            <person name="Park Y.-I."/>
        </authorList>
    </citation>
    <scope>NUCLEOTIDE SEQUENCE [LARGE SCALE GENOMIC DNA]</scope>
    <source>
        <strain evidence="2">Z-M001</strain>
    </source>
</reference>
<evidence type="ECO:0000313" key="3">
    <source>
        <dbReference type="Proteomes" id="UP000318453"/>
    </source>
</evidence>
<gene>
    <name evidence="2" type="ORF">FRE64_01705</name>
</gene>
<dbReference type="Gene3D" id="3.90.1570.10">
    <property type="entry name" value="tt1808, chain A"/>
    <property type="match status" value="1"/>
</dbReference>
<protein>
    <submittedName>
        <fullName evidence="2">Uma2 family endonuclease</fullName>
    </submittedName>
</protein>
<dbReference type="InterPro" id="IPR008538">
    <property type="entry name" value="Uma2"/>
</dbReference>